<reference evidence="6 7" key="1">
    <citation type="submission" date="2019-08" db="EMBL/GenBank/DDBJ databases">
        <title>Genome sequence of Gelidibacter salicanalis IC162T.</title>
        <authorList>
            <person name="Bowman J.P."/>
        </authorList>
    </citation>
    <scope>NUCLEOTIDE SEQUENCE [LARGE SCALE GENOMIC DNA]</scope>
    <source>
        <strain evidence="6 7">IC162</strain>
    </source>
</reference>
<keyword evidence="1" id="KW-0808">Transferase</keyword>
<dbReference type="SUPFAM" id="SSF55874">
    <property type="entry name" value="ATPase domain of HSP90 chaperone/DNA topoisomerase II/histidine kinase"/>
    <property type="match status" value="1"/>
</dbReference>
<dbReference type="EMBL" id="VORX01000001">
    <property type="protein sequence ID" value="TXE10964.1"/>
    <property type="molecule type" value="Genomic_DNA"/>
</dbReference>
<dbReference type="PANTHER" id="PTHR24421">
    <property type="entry name" value="NITRATE/NITRITE SENSOR PROTEIN NARX-RELATED"/>
    <property type="match status" value="1"/>
</dbReference>
<dbReference type="InterPro" id="IPR011712">
    <property type="entry name" value="Sig_transdc_His_kin_sub3_dim/P"/>
</dbReference>
<evidence type="ECO:0000256" key="1">
    <source>
        <dbReference type="ARBA" id="ARBA00022679"/>
    </source>
</evidence>
<protein>
    <submittedName>
        <fullName evidence="6">Histidine kinase</fullName>
    </submittedName>
</protein>
<dbReference type="Gene3D" id="3.30.565.10">
    <property type="entry name" value="Histidine kinase-like ATPase, C-terminal domain"/>
    <property type="match status" value="1"/>
</dbReference>
<evidence type="ECO:0000256" key="2">
    <source>
        <dbReference type="ARBA" id="ARBA00022777"/>
    </source>
</evidence>
<proteinExistence type="predicted"/>
<organism evidence="6 7">
    <name type="scientific">Gelidibacter salicanalis</name>
    <dbReference type="NCBI Taxonomy" id="291193"/>
    <lineage>
        <taxon>Bacteria</taxon>
        <taxon>Pseudomonadati</taxon>
        <taxon>Bacteroidota</taxon>
        <taxon>Flavobacteriia</taxon>
        <taxon>Flavobacteriales</taxon>
        <taxon>Flavobacteriaceae</taxon>
        <taxon>Gelidibacter</taxon>
    </lineage>
</organism>
<keyword evidence="3" id="KW-0902">Two-component regulatory system</keyword>
<dbReference type="InterPro" id="IPR003594">
    <property type="entry name" value="HATPase_dom"/>
</dbReference>
<evidence type="ECO:0000313" key="7">
    <source>
        <dbReference type="Proteomes" id="UP000321734"/>
    </source>
</evidence>
<dbReference type="Gene3D" id="1.20.5.1930">
    <property type="match status" value="1"/>
</dbReference>
<dbReference type="GO" id="GO:0000155">
    <property type="term" value="F:phosphorelay sensor kinase activity"/>
    <property type="evidence" value="ECO:0007669"/>
    <property type="project" value="InterPro"/>
</dbReference>
<keyword evidence="2 6" id="KW-0418">Kinase</keyword>
<name>A0A5C7ASE1_9FLAO</name>
<dbReference type="Pfam" id="PF07730">
    <property type="entry name" value="HisKA_3"/>
    <property type="match status" value="1"/>
</dbReference>
<dbReference type="AlphaFoldDB" id="A0A5C7ASE1"/>
<dbReference type="InterPro" id="IPR050482">
    <property type="entry name" value="Sensor_HK_TwoCompSys"/>
</dbReference>
<dbReference type="CDD" id="cd16917">
    <property type="entry name" value="HATPase_UhpB-NarQ-NarX-like"/>
    <property type="match status" value="1"/>
</dbReference>
<feature type="domain" description="Signal transduction histidine kinase subgroup 3 dimerisation and phosphoacceptor" evidence="5">
    <location>
        <begin position="56"/>
        <end position="113"/>
    </location>
</feature>
<feature type="domain" description="Histidine kinase/HSP90-like ATPase" evidence="4">
    <location>
        <begin position="156"/>
        <end position="245"/>
    </location>
</feature>
<dbReference type="Pfam" id="PF02518">
    <property type="entry name" value="HATPase_c"/>
    <property type="match status" value="1"/>
</dbReference>
<comment type="caution">
    <text evidence="6">The sequence shown here is derived from an EMBL/GenBank/DDBJ whole genome shotgun (WGS) entry which is preliminary data.</text>
</comment>
<sequence length="256" mass="28787">MIAVLVIVTTLIVVFFIIFQHRKNKLLLDKVKQQKLFEEAVSQTRVEIQEQTLKYIGQELHDNIGQLLSLASMQLGMLGVKIGADIKEPYIETQKIIKESLGEVRALSKSLNTEVIQNRGFMESIAYELKRLNKLKLIKADLMVTGEVRTFENSKDSIILFRILQEFISNTVKHSKASQLTITLDYQPALLQMKASDNGVGFLMDAVTERSGLLNMKSRAALVESDFELISSPDQGTVLSISYPITKRASKALELL</sequence>
<gene>
    <name evidence="6" type="ORF">ES711_02715</name>
</gene>
<evidence type="ECO:0000256" key="3">
    <source>
        <dbReference type="ARBA" id="ARBA00023012"/>
    </source>
</evidence>
<dbReference type="GO" id="GO:0046983">
    <property type="term" value="F:protein dimerization activity"/>
    <property type="evidence" value="ECO:0007669"/>
    <property type="project" value="InterPro"/>
</dbReference>
<evidence type="ECO:0000259" key="4">
    <source>
        <dbReference type="Pfam" id="PF02518"/>
    </source>
</evidence>
<evidence type="ECO:0000313" key="6">
    <source>
        <dbReference type="EMBL" id="TXE10964.1"/>
    </source>
</evidence>
<accession>A0A5C7ASE1</accession>
<evidence type="ECO:0000259" key="5">
    <source>
        <dbReference type="Pfam" id="PF07730"/>
    </source>
</evidence>
<dbReference type="Proteomes" id="UP000321734">
    <property type="component" value="Unassembled WGS sequence"/>
</dbReference>
<dbReference type="OrthoDB" id="9760839at2"/>
<dbReference type="InterPro" id="IPR036890">
    <property type="entry name" value="HATPase_C_sf"/>
</dbReference>
<dbReference type="GO" id="GO:0016020">
    <property type="term" value="C:membrane"/>
    <property type="evidence" value="ECO:0007669"/>
    <property type="project" value="InterPro"/>
</dbReference>
<keyword evidence="7" id="KW-1185">Reference proteome</keyword>